<accession>A0A8J4TRG5</accession>
<proteinExistence type="predicted"/>
<evidence type="ECO:0000313" key="2">
    <source>
        <dbReference type="Proteomes" id="UP000748531"/>
    </source>
</evidence>
<sequence>MMNLYRLTMDLIGKDIRPNVKLEKVDVLGTCYNVFEYIAAMISQQPELQAKLRRSTKKLRMQLRALSDQKRRSNVRKGSDMCKVNENRVAQFSWSDFPNGNSAFFPVPGASGTHPAAFGRLTTHSTPLIQGMYGGRPISKHESFDFNVCNNPPTPIHQHSISRLQPMCVHDVACLPCLSIDHRGFSRSHSPLTFQLDSGIDTITVHRSISCYESAHGPSDCYSHPTIWRPYLD</sequence>
<comment type="caution">
    <text evidence="1">The sequence shown here is derived from an EMBL/GenBank/DDBJ whole genome shotgun (WGS) entry which is preliminary data.</text>
</comment>
<name>A0A8J4TRG5_9TREM</name>
<dbReference type="OrthoDB" id="10372191at2759"/>
<dbReference type="EMBL" id="LUCH01000505">
    <property type="protein sequence ID" value="KAF5404969.1"/>
    <property type="molecule type" value="Genomic_DNA"/>
</dbReference>
<keyword evidence="2" id="KW-1185">Reference proteome</keyword>
<gene>
    <name evidence="1" type="ORF">PHET_01424</name>
</gene>
<reference evidence="1" key="1">
    <citation type="submission" date="2019-05" db="EMBL/GenBank/DDBJ databases">
        <title>Annotation for the trematode Paragonimus heterotremus.</title>
        <authorList>
            <person name="Choi Y.-J."/>
        </authorList>
    </citation>
    <scope>NUCLEOTIDE SEQUENCE</scope>
    <source>
        <strain evidence="1">LC</strain>
    </source>
</reference>
<protein>
    <submittedName>
        <fullName evidence="1">Uncharacterized protein</fullName>
    </submittedName>
</protein>
<dbReference type="Proteomes" id="UP000748531">
    <property type="component" value="Unassembled WGS sequence"/>
</dbReference>
<dbReference type="AlphaFoldDB" id="A0A8J4TRG5"/>
<organism evidence="1 2">
    <name type="scientific">Paragonimus heterotremus</name>
    <dbReference type="NCBI Taxonomy" id="100268"/>
    <lineage>
        <taxon>Eukaryota</taxon>
        <taxon>Metazoa</taxon>
        <taxon>Spiralia</taxon>
        <taxon>Lophotrochozoa</taxon>
        <taxon>Platyhelminthes</taxon>
        <taxon>Trematoda</taxon>
        <taxon>Digenea</taxon>
        <taxon>Plagiorchiida</taxon>
        <taxon>Troglotremata</taxon>
        <taxon>Troglotrematidae</taxon>
        <taxon>Paragonimus</taxon>
    </lineage>
</organism>
<evidence type="ECO:0000313" key="1">
    <source>
        <dbReference type="EMBL" id="KAF5404969.1"/>
    </source>
</evidence>